<keyword evidence="2" id="KW-1133">Transmembrane helix</keyword>
<keyword evidence="2" id="KW-0812">Transmembrane</keyword>
<feature type="transmembrane region" description="Helical" evidence="2">
    <location>
        <begin position="217"/>
        <end position="243"/>
    </location>
</feature>
<sequence>MAVEHCDPGWDYLGKDEHAAYVFSFTLEIFSCLKLLYGKGLFYYRYLMHRLTIKINIPQVLCLDRHDATLRRAHHHYEPLLEATTPTFFPCLVLGGVVGNRLVRPTAFSGLTGWVITERLKIDANSGHAARSIFSISSTSYNETVTRGRPVKLLLTGLLGVSTADCHFPVPPSGACPCRATLGATFKLGVICPSKPAHTVIPNSSCRTPSGMRNRNLSGFTGSAAGLITLCLCFVPTSAAYIAESVQIRDVVHLIPHAGSGGLHLVRRATSTHDASWRSMVIGGTIGSTAGAAILGIGIYLLFRARRKRRTADLSRSESEPIEMQPTRSSRARSSNVTQVPRSRPPPRAPAHDTSGGPSSWAAKTPRTPSLASLELQPRLLHPRDISRATHIRASTGSQFTEHFEPVLGGHRRFSGGPSAGDNGQSPGAETRRFQGSADLQGSAEHADPGPISTSTPEQLQERFGRPRSDSQMTAPLPPGAAAPVESVGNYTPPEASNIQPPRIQLS</sequence>
<feature type="transmembrane region" description="Helical" evidence="2">
    <location>
        <begin position="280"/>
        <end position="303"/>
    </location>
</feature>
<feature type="transmembrane region" description="Helical" evidence="2">
    <location>
        <begin position="20"/>
        <end position="44"/>
    </location>
</feature>
<evidence type="ECO:0000256" key="1">
    <source>
        <dbReference type="SAM" id="MobiDB-lite"/>
    </source>
</evidence>
<dbReference type="EMBL" id="CAJNJQ010000663">
    <property type="protein sequence ID" value="CAE7092379.1"/>
    <property type="molecule type" value="Genomic_DNA"/>
</dbReference>
<feature type="compositionally biased region" description="Polar residues" evidence="1">
    <location>
        <begin position="495"/>
        <end position="507"/>
    </location>
</feature>
<evidence type="ECO:0000256" key="2">
    <source>
        <dbReference type="SAM" id="Phobius"/>
    </source>
</evidence>
<proteinExistence type="predicted"/>
<reference evidence="3" key="1">
    <citation type="submission" date="2021-01" db="EMBL/GenBank/DDBJ databases">
        <authorList>
            <person name="Kaushik A."/>
        </authorList>
    </citation>
    <scope>NUCLEOTIDE SEQUENCE</scope>
    <source>
        <strain evidence="3">AG5</strain>
    </source>
</reference>
<comment type="caution">
    <text evidence="3">The sequence shown here is derived from an EMBL/GenBank/DDBJ whole genome shotgun (WGS) entry which is preliminary data.</text>
</comment>
<accession>A0A8H3DWT5</accession>
<dbReference type="AlphaFoldDB" id="A0A8H3DWT5"/>
<evidence type="ECO:0000313" key="4">
    <source>
        <dbReference type="Proteomes" id="UP000663827"/>
    </source>
</evidence>
<gene>
    <name evidence="3" type="ORF">RDB_LOCUS33051</name>
</gene>
<protein>
    <submittedName>
        <fullName evidence="3">Uncharacterized protein</fullName>
    </submittedName>
</protein>
<organism evidence="3 4">
    <name type="scientific">Rhizoctonia solani</name>
    <dbReference type="NCBI Taxonomy" id="456999"/>
    <lineage>
        <taxon>Eukaryota</taxon>
        <taxon>Fungi</taxon>
        <taxon>Dikarya</taxon>
        <taxon>Basidiomycota</taxon>
        <taxon>Agaricomycotina</taxon>
        <taxon>Agaricomycetes</taxon>
        <taxon>Cantharellales</taxon>
        <taxon>Ceratobasidiaceae</taxon>
        <taxon>Rhizoctonia</taxon>
    </lineage>
</organism>
<feature type="compositionally biased region" description="Basic and acidic residues" evidence="1">
    <location>
        <begin position="460"/>
        <end position="469"/>
    </location>
</feature>
<dbReference type="Proteomes" id="UP000663827">
    <property type="component" value="Unassembled WGS sequence"/>
</dbReference>
<feature type="compositionally biased region" description="Polar residues" evidence="1">
    <location>
        <begin position="326"/>
        <end position="340"/>
    </location>
</feature>
<name>A0A8H3DWT5_9AGAM</name>
<keyword evidence="2" id="KW-0472">Membrane</keyword>
<feature type="region of interest" description="Disordered" evidence="1">
    <location>
        <begin position="408"/>
        <end position="507"/>
    </location>
</feature>
<feature type="region of interest" description="Disordered" evidence="1">
    <location>
        <begin position="312"/>
        <end position="379"/>
    </location>
</feature>
<evidence type="ECO:0000313" key="3">
    <source>
        <dbReference type="EMBL" id="CAE7092379.1"/>
    </source>
</evidence>